<dbReference type="GO" id="GO:0009279">
    <property type="term" value="C:cell outer membrane"/>
    <property type="evidence" value="ECO:0007669"/>
    <property type="project" value="UniProtKB-SubCell"/>
</dbReference>
<comment type="subcellular location">
    <subcellularLocation>
        <location evidence="1">Cell outer membrane</location>
        <topology evidence="1">Multi-pass membrane protein</topology>
    </subcellularLocation>
</comment>
<evidence type="ECO:0000256" key="2">
    <source>
        <dbReference type="ARBA" id="ARBA00008163"/>
    </source>
</evidence>
<evidence type="ECO:0000256" key="1">
    <source>
        <dbReference type="ARBA" id="ARBA00004571"/>
    </source>
</evidence>
<evidence type="ECO:0000256" key="4">
    <source>
        <dbReference type="ARBA" id="ARBA00022692"/>
    </source>
</evidence>
<evidence type="ECO:0000256" key="6">
    <source>
        <dbReference type="ARBA" id="ARBA00023136"/>
    </source>
</evidence>
<reference evidence="8" key="1">
    <citation type="submission" date="2021-04" db="EMBL/GenBank/DDBJ databases">
        <authorList>
            <person name="Hornung B."/>
        </authorList>
    </citation>
    <scope>NUCLEOTIDE SEQUENCE</scope>
    <source>
        <strain evidence="8">G5G6</strain>
    </source>
</reference>
<keyword evidence="9" id="KW-1185">Reference proteome</keyword>
<keyword evidence="6" id="KW-0472">Membrane</keyword>
<evidence type="ECO:0000313" key="9">
    <source>
        <dbReference type="Proteomes" id="UP000742786"/>
    </source>
</evidence>
<keyword evidence="4" id="KW-0812">Transmembrane</keyword>
<keyword evidence="7" id="KW-0998">Cell outer membrane</keyword>
<dbReference type="EMBL" id="CAJQUM010000001">
    <property type="protein sequence ID" value="CAG4884285.1"/>
    <property type="molecule type" value="Genomic_DNA"/>
</dbReference>
<dbReference type="AlphaFoldDB" id="A0A916J5G8"/>
<dbReference type="Pfam" id="PF03349">
    <property type="entry name" value="Toluene_X"/>
    <property type="match status" value="1"/>
</dbReference>
<evidence type="ECO:0000313" key="8">
    <source>
        <dbReference type="EMBL" id="CAG4884285.1"/>
    </source>
</evidence>
<organism evidence="8 9">
    <name type="scientific">Georgfuchsia toluolica</name>
    <dbReference type="NCBI Taxonomy" id="424218"/>
    <lineage>
        <taxon>Bacteria</taxon>
        <taxon>Pseudomonadati</taxon>
        <taxon>Pseudomonadota</taxon>
        <taxon>Betaproteobacteria</taxon>
        <taxon>Nitrosomonadales</taxon>
        <taxon>Sterolibacteriaceae</taxon>
        <taxon>Georgfuchsia</taxon>
    </lineage>
</organism>
<dbReference type="PANTHER" id="PTHR35093">
    <property type="entry name" value="OUTER MEMBRANE PROTEIN NMB0088-RELATED"/>
    <property type="match status" value="1"/>
</dbReference>
<keyword evidence="3" id="KW-1134">Transmembrane beta strand</keyword>
<evidence type="ECO:0000256" key="7">
    <source>
        <dbReference type="ARBA" id="ARBA00023237"/>
    </source>
</evidence>
<keyword evidence="5" id="KW-0732">Signal</keyword>
<name>A0A916J5G8_9PROT</name>
<evidence type="ECO:0000256" key="5">
    <source>
        <dbReference type="ARBA" id="ARBA00022729"/>
    </source>
</evidence>
<comment type="similarity">
    <text evidence="2">Belongs to the OmpP1/FadL family.</text>
</comment>
<dbReference type="InterPro" id="IPR005017">
    <property type="entry name" value="OMPP1/FadL/TodX"/>
</dbReference>
<accession>A0A916J5G8</accession>
<dbReference type="Proteomes" id="UP000742786">
    <property type="component" value="Unassembled WGS sequence"/>
</dbReference>
<sequence length="428" mass="44955">MSMKFSFLISSRILVTMLLSFLFFPTVTHATNGYLSNGYGMKSQGLAGVGVALPQDALAAGNNPAGTALVGDRIDFGLSWFMPERGTTITGSSVPGASGSYDGNYKKSFFIPEFGYTKQLSNATSIGVAVFGNGGLNIDYPRNPFAAYGSKGSASTDFVQLSLSPSVAWKPSEQHALGAAVNFIYQRFTANGLSAFDNPGTSAYPGSVTNRGADSSTGWGLRLGWIGQITPALSLGATWVSKVSATKFDKYKGLLADAGSFDVPENYGIGIAYKITPALTLVADVQEIRYSGVRSLANPLSNLTVQGNLLGSPNGGGFGWKDITVVKFGASYEYSKNLTLRGGYSCKGNPIPSDQNFFNIAAPAVVKDHLTFGSTWKTSSGAELSVAYVHAPKNTTNGRGSIPAALGGGDVKSFLEEDILGVAYGWKL</sequence>
<proteinExistence type="inferred from homology"/>
<dbReference type="GO" id="GO:0015483">
    <property type="term" value="F:long-chain fatty acid transporting porin activity"/>
    <property type="evidence" value="ECO:0007669"/>
    <property type="project" value="TreeGrafter"/>
</dbReference>
<dbReference type="PANTHER" id="PTHR35093:SF8">
    <property type="entry name" value="OUTER MEMBRANE PROTEIN NMB0088-RELATED"/>
    <property type="match status" value="1"/>
</dbReference>
<evidence type="ECO:0000256" key="3">
    <source>
        <dbReference type="ARBA" id="ARBA00022452"/>
    </source>
</evidence>
<gene>
    <name evidence="8" type="ORF">GTOL_12168</name>
</gene>
<dbReference type="SUPFAM" id="SSF56935">
    <property type="entry name" value="Porins"/>
    <property type="match status" value="1"/>
</dbReference>
<comment type="caution">
    <text evidence="8">The sequence shown here is derived from an EMBL/GenBank/DDBJ whole genome shotgun (WGS) entry which is preliminary data.</text>
</comment>
<protein>
    <submittedName>
        <fullName evidence="8">Long-chain fatty acid transport protein</fullName>
    </submittedName>
</protein>
<dbReference type="Gene3D" id="2.40.160.60">
    <property type="entry name" value="Outer membrane protein transport protein (OMPP1/FadL/TodX)"/>
    <property type="match status" value="1"/>
</dbReference>